<accession>A0A1F5WZE3</accession>
<keyword evidence="1" id="KW-0175">Coiled coil</keyword>
<evidence type="ECO:0000313" key="2">
    <source>
        <dbReference type="EMBL" id="OGF81018.1"/>
    </source>
</evidence>
<dbReference type="EMBL" id="MFID01000020">
    <property type="protein sequence ID" value="OGF81018.1"/>
    <property type="molecule type" value="Genomic_DNA"/>
</dbReference>
<organism evidence="2 3">
    <name type="scientific">Candidatus Giovannonibacteria bacterium RIFCSPLOWO2_01_FULL_45_34</name>
    <dbReference type="NCBI Taxonomy" id="1798351"/>
    <lineage>
        <taxon>Bacteria</taxon>
        <taxon>Candidatus Giovannoniibacteriota</taxon>
    </lineage>
</organism>
<dbReference type="Gene3D" id="2.40.10.340">
    <property type="entry name" value="Rod shape-determining protein MreC, domain 1"/>
    <property type="match status" value="1"/>
</dbReference>
<protein>
    <recommendedName>
        <fullName evidence="4">Cell shape protein MreC</fullName>
    </recommendedName>
</protein>
<reference evidence="2 3" key="1">
    <citation type="journal article" date="2016" name="Nat. Commun.">
        <title>Thousands of microbial genomes shed light on interconnected biogeochemical processes in an aquifer system.</title>
        <authorList>
            <person name="Anantharaman K."/>
            <person name="Brown C.T."/>
            <person name="Hug L.A."/>
            <person name="Sharon I."/>
            <person name="Castelle C.J."/>
            <person name="Probst A.J."/>
            <person name="Thomas B.C."/>
            <person name="Singh A."/>
            <person name="Wilkins M.J."/>
            <person name="Karaoz U."/>
            <person name="Brodie E.L."/>
            <person name="Williams K.H."/>
            <person name="Hubbard S.S."/>
            <person name="Banfield J.F."/>
        </authorList>
    </citation>
    <scope>NUCLEOTIDE SEQUENCE [LARGE SCALE GENOMIC DNA]</scope>
</reference>
<evidence type="ECO:0008006" key="4">
    <source>
        <dbReference type="Google" id="ProtNLM"/>
    </source>
</evidence>
<sequence length="239" mass="26210">MIFLRHKQKKQNKLIWVLSIFALFALIFILLKAKITEGPLSSLFVKLNLPRQAEGKTENTEVLLLNARIESLENENKTLKAAFGESAQKEIPAEIKLGGGYLFSDILLLNKGKSAGLNAGDIVFAKGRIYAGKISETGERWSKVRPVGSLGEKIFLRTGKDKEIMFEAIGAGRGELLAQLPKDIVLVLGEIVWFGEEPGYIVGLVSSILTSEGRKIQDIRILSPLPLGSLAEVIAVKNQ</sequence>
<proteinExistence type="predicted"/>
<evidence type="ECO:0000313" key="3">
    <source>
        <dbReference type="Proteomes" id="UP000178114"/>
    </source>
</evidence>
<feature type="coiled-coil region" evidence="1">
    <location>
        <begin position="62"/>
        <end position="89"/>
    </location>
</feature>
<gene>
    <name evidence="2" type="ORF">A2930_00165</name>
</gene>
<dbReference type="Proteomes" id="UP000178114">
    <property type="component" value="Unassembled WGS sequence"/>
</dbReference>
<name>A0A1F5WZE3_9BACT</name>
<dbReference type="AlphaFoldDB" id="A0A1F5WZE3"/>
<dbReference type="InterPro" id="IPR042177">
    <property type="entry name" value="Cell/Rod_1"/>
</dbReference>
<comment type="caution">
    <text evidence="2">The sequence shown here is derived from an EMBL/GenBank/DDBJ whole genome shotgun (WGS) entry which is preliminary data.</text>
</comment>
<dbReference type="STRING" id="1798351.A2930_00165"/>
<evidence type="ECO:0000256" key="1">
    <source>
        <dbReference type="SAM" id="Coils"/>
    </source>
</evidence>